<dbReference type="Pfam" id="PF05970">
    <property type="entry name" value="PIF1"/>
    <property type="match status" value="2"/>
</dbReference>
<dbReference type="Gene3D" id="3.40.50.300">
    <property type="entry name" value="P-loop containing nucleotide triphosphate hydrolases"/>
    <property type="match status" value="2"/>
</dbReference>
<evidence type="ECO:0000259" key="1">
    <source>
        <dbReference type="SMART" id="SM00382"/>
    </source>
</evidence>
<dbReference type="Pfam" id="PF14493">
    <property type="entry name" value="HTH_40"/>
    <property type="match status" value="1"/>
</dbReference>
<dbReference type="CDD" id="cd18809">
    <property type="entry name" value="SF1_C_RecD"/>
    <property type="match status" value="1"/>
</dbReference>
<protein>
    <submittedName>
        <fullName evidence="2">Helix-turn-helix domain-containing protein</fullName>
    </submittedName>
</protein>
<name>A0ABS3CHD4_9BACT</name>
<dbReference type="InterPro" id="IPR027417">
    <property type="entry name" value="P-loop_NTPase"/>
</dbReference>
<dbReference type="InterPro" id="IPR010285">
    <property type="entry name" value="DNA_helicase_pif1-like_DEAD"/>
</dbReference>
<evidence type="ECO:0000313" key="3">
    <source>
        <dbReference type="Proteomes" id="UP000664480"/>
    </source>
</evidence>
<dbReference type="Proteomes" id="UP000664480">
    <property type="component" value="Unassembled WGS sequence"/>
</dbReference>
<dbReference type="InterPro" id="IPR051055">
    <property type="entry name" value="PIF1_helicase"/>
</dbReference>
<comment type="caution">
    <text evidence="2">The sequence shown here is derived from an EMBL/GenBank/DDBJ whole genome shotgun (WGS) entry which is preliminary data.</text>
</comment>
<reference evidence="2 3" key="1">
    <citation type="submission" date="2021-03" db="EMBL/GenBank/DDBJ databases">
        <title>novel species isolated from a fishpond in China.</title>
        <authorList>
            <person name="Lu H."/>
            <person name="Cai Z."/>
        </authorList>
    </citation>
    <scope>NUCLEOTIDE SEQUENCE [LARGE SCALE GENOMIC DNA]</scope>
    <source>
        <strain evidence="2 3">YJ13C</strain>
    </source>
</reference>
<evidence type="ECO:0000313" key="2">
    <source>
        <dbReference type="EMBL" id="MBN7815650.1"/>
    </source>
</evidence>
<dbReference type="InterPro" id="IPR029491">
    <property type="entry name" value="Helicase_HTH"/>
</dbReference>
<gene>
    <name evidence="2" type="ORF">J0A69_09430</name>
</gene>
<dbReference type="SUPFAM" id="SSF52540">
    <property type="entry name" value="P-loop containing nucleoside triphosphate hydrolases"/>
    <property type="match status" value="2"/>
</dbReference>
<dbReference type="SMART" id="SM00382">
    <property type="entry name" value="AAA"/>
    <property type="match status" value="1"/>
</dbReference>
<dbReference type="EMBL" id="JAFKCU010000002">
    <property type="protein sequence ID" value="MBN7815650.1"/>
    <property type="molecule type" value="Genomic_DNA"/>
</dbReference>
<accession>A0ABS3CHD4</accession>
<dbReference type="RefSeq" id="WP_206586307.1">
    <property type="nucleotide sequence ID" value="NZ_JAFKCU010000002.1"/>
</dbReference>
<dbReference type="PANTHER" id="PTHR47642:SF6">
    <property type="entry name" value="ATP-DEPENDENT DNA HELICASE"/>
    <property type="match status" value="1"/>
</dbReference>
<organism evidence="2 3">
    <name type="scientific">Algoriphagus pacificus</name>
    <dbReference type="NCBI Taxonomy" id="2811234"/>
    <lineage>
        <taxon>Bacteria</taxon>
        <taxon>Pseudomonadati</taxon>
        <taxon>Bacteroidota</taxon>
        <taxon>Cytophagia</taxon>
        <taxon>Cytophagales</taxon>
        <taxon>Cyclobacteriaceae</taxon>
        <taxon>Algoriphagus</taxon>
    </lineage>
</organism>
<keyword evidence="3" id="KW-1185">Reference proteome</keyword>
<dbReference type="PANTHER" id="PTHR47642">
    <property type="entry name" value="ATP-DEPENDENT DNA HELICASE"/>
    <property type="match status" value="1"/>
</dbReference>
<proteinExistence type="predicted"/>
<dbReference type="InterPro" id="IPR003593">
    <property type="entry name" value="AAA+_ATPase"/>
</dbReference>
<sequence>MKEQSSDKLEFAAKFVNNTGAPIFLTGKAGTGKTTFLRDLAKRTHKRHVILAPTGIAALHAKGVTIHSQFLLPLGSFLPVREPEGNFTDQYGFYTQHTLSRRHPLNQLRKSVLKAVELLVIDEVSMLRADVLDAIDYRMKSVKGNFREPFGGVQVLMIGDLYQLPPIVKDHEWQVLNRFYNSMHFFEAKALQNSGLVYLELDKIFRQQDDEFINVLNHLRDNQVTQQDVDLLNKHFKSAEEIKKLEEEYITITTHNYKADQINQKEMESLSGKSFFFDAEVEGEFPDSLYPLPDRLELREGAQIMFVKNDSSGNASYFNGKIAKVIHLEKDEILVQMQGTDEEYTLRKEVWENKKYIVNQDTKELDEEVIGTFSQYPIKLAWAVTVHKSQGLTFDRAIIDVGQAFAPGQVYVALSRLRSLDGLVLRSRIQSNLVYSDHQVVNFSQSAGNQLELQDLLQRNQSHYLGSLVDRTFDLRPILKELETFQKEQNSSLEFEDAEMQKTIPEVYQLLSAEVGNTEKFRRQLLFLLQENESEKLQERIQKGGQYYRELIANSLKKILSQAGLVEQFSRTKKYLDGLESVEESLLRKYVELSKLGRLIEAISSGNTPGRMEDLDEEILSLRRQFIFKAKEQAAEKIKGIKSKTGRKKSGGLKPKRQKGDSFEVTYLLYTQGKTIEEISKERSLAQSTIKSHLAHGIETGRVELENCLPEYVISEIKDQLEKQTSMTELREYFNGKYDYGTIKMVIAGNKVGF</sequence>
<feature type="domain" description="AAA+ ATPase" evidence="1">
    <location>
        <begin position="19"/>
        <end position="179"/>
    </location>
</feature>